<proteinExistence type="predicted"/>
<protein>
    <submittedName>
        <fullName evidence="1">Segregation and condensation protein A</fullName>
    </submittedName>
</protein>
<reference evidence="1" key="1">
    <citation type="journal article" date="2014" name="Genome Biol. Evol.">
        <title>Pangenome evidence for extensive interdomain horizontal transfer affecting lineage core and shell genes in uncultured planktonic thaumarchaeota and euryarchaeota.</title>
        <authorList>
            <person name="Deschamps P."/>
            <person name="Zivanovic Y."/>
            <person name="Moreira D."/>
            <person name="Rodriguez-Valera F."/>
            <person name="Lopez-Garcia P."/>
        </authorList>
    </citation>
    <scope>NUCLEOTIDE SEQUENCE</scope>
</reference>
<sequence length="336" mass="38120">MMAVFDGKALRDDIVETMLGGETDLETSRYLDRLVELATLEQAEHQFLIDPFDRSVALVLQLFQSSDLDPWDVDLSSFLVMFNERIKESENIDLPTCGRLVRMAWCILRGQASTLLERQERAFDFEEEDVWEFDGGWESEFDDADYNFSVGVLTGAADEALPQMFEGRIHRDESRPVTLGELLLGLQDAGRLAAEQRLREEIAKERREANARARERFSGSLHVEDLEGDLQRTWESLKARSNGAGKPIVLQDLVHDISSKSMESGIDKEEAEAEAQVTALVSALFLTNRGYVDLKQEKGRNGKITLKDLWIKEDDFSLLSEKLHPKTMTMEAVLDV</sequence>
<name>A0A075FS48_9EURY</name>
<evidence type="ECO:0000313" key="1">
    <source>
        <dbReference type="EMBL" id="AIE92442.1"/>
    </source>
</evidence>
<dbReference type="PANTHER" id="PTHR33969:SF2">
    <property type="entry name" value="SEGREGATION AND CONDENSATION PROTEIN A"/>
    <property type="match status" value="1"/>
</dbReference>
<accession>A0A075FS48</accession>
<organism evidence="1">
    <name type="scientific">uncultured marine group II/III euryarchaeote AD1000_22_H02</name>
    <dbReference type="NCBI Taxonomy" id="1457738"/>
    <lineage>
        <taxon>Archaea</taxon>
        <taxon>Methanobacteriati</taxon>
        <taxon>Methanobacteriota</taxon>
        <taxon>environmental samples</taxon>
    </lineage>
</organism>
<dbReference type="PANTHER" id="PTHR33969">
    <property type="entry name" value="SEGREGATION AND CONDENSATION PROTEIN A"/>
    <property type="match status" value="1"/>
</dbReference>
<dbReference type="EMBL" id="KF900365">
    <property type="protein sequence ID" value="AIE92442.1"/>
    <property type="molecule type" value="Genomic_DNA"/>
</dbReference>
<dbReference type="AlphaFoldDB" id="A0A075FS48"/>
<dbReference type="InterPro" id="IPR003768">
    <property type="entry name" value="ScpA"/>
</dbReference>